<dbReference type="InterPro" id="IPR000299">
    <property type="entry name" value="FERM_domain"/>
</dbReference>
<dbReference type="AlphaFoldDB" id="A0A7J7K2B6"/>
<accession>A0A7J7K2B6</accession>
<dbReference type="OrthoDB" id="6589456at2759"/>
<dbReference type="InterPro" id="IPR018980">
    <property type="entry name" value="FERM_PH-like_C"/>
</dbReference>
<evidence type="ECO:0000256" key="1">
    <source>
        <dbReference type="SAM" id="MobiDB-lite"/>
    </source>
</evidence>
<evidence type="ECO:0000313" key="3">
    <source>
        <dbReference type="EMBL" id="KAF6032323.1"/>
    </source>
</evidence>
<comment type="caution">
    <text evidence="3">The sequence shown here is derived from an EMBL/GenBank/DDBJ whole genome shotgun (WGS) entry which is preliminary data.</text>
</comment>
<dbReference type="SUPFAM" id="SSF50729">
    <property type="entry name" value="PH domain-like"/>
    <property type="match status" value="1"/>
</dbReference>
<reference evidence="3" key="1">
    <citation type="submission" date="2020-06" db="EMBL/GenBank/DDBJ databases">
        <title>Draft genome of Bugula neritina, a colonial animal packing powerful symbionts and potential medicines.</title>
        <authorList>
            <person name="Rayko M."/>
        </authorList>
    </citation>
    <scope>NUCLEOTIDE SEQUENCE [LARGE SCALE GENOMIC DNA]</scope>
    <source>
        <strain evidence="3">Kwan_BN1</strain>
    </source>
</reference>
<dbReference type="SMART" id="SM01196">
    <property type="entry name" value="FERM_C"/>
    <property type="match status" value="1"/>
</dbReference>
<dbReference type="EMBL" id="VXIV02001514">
    <property type="protein sequence ID" value="KAF6032323.1"/>
    <property type="molecule type" value="Genomic_DNA"/>
</dbReference>
<keyword evidence="4" id="KW-1185">Reference proteome</keyword>
<evidence type="ECO:0000259" key="2">
    <source>
        <dbReference type="PROSITE" id="PS50057"/>
    </source>
</evidence>
<dbReference type="PANTHER" id="PTHR23280:SF21">
    <property type="entry name" value="PROTEIN 4.1 HOMOLOG"/>
    <property type="match status" value="1"/>
</dbReference>
<evidence type="ECO:0000313" key="4">
    <source>
        <dbReference type="Proteomes" id="UP000593567"/>
    </source>
</evidence>
<dbReference type="Gene3D" id="2.30.29.30">
    <property type="entry name" value="Pleckstrin-homology domain (PH domain)/Phosphotyrosine-binding domain (PTB)"/>
    <property type="match status" value="1"/>
</dbReference>
<dbReference type="PANTHER" id="PTHR23280">
    <property type="entry name" value="4.1 G PROTEIN"/>
    <property type="match status" value="1"/>
</dbReference>
<name>A0A7J7K2B6_BUGNE</name>
<dbReference type="PROSITE" id="PS50057">
    <property type="entry name" value="FERM_3"/>
    <property type="match status" value="1"/>
</dbReference>
<feature type="domain" description="FERM" evidence="2">
    <location>
        <begin position="1"/>
        <end position="99"/>
    </location>
</feature>
<dbReference type="FunFam" id="2.30.29.30:FF:000002">
    <property type="entry name" value="Band 4.1-like protein 5 isoform 1"/>
    <property type="match status" value="1"/>
</dbReference>
<dbReference type="InterPro" id="IPR011993">
    <property type="entry name" value="PH-like_dom_sf"/>
</dbReference>
<organism evidence="3 4">
    <name type="scientific">Bugula neritina</name>
    <name type="common">Brown bryozoan</name>
    <name type="synonym">Sertularia neritina</name>
    <dbReference type="NCBI Taxonomy" id="10212"/>
    <lineage>
        <taxon>Eukaryota</taxon>
        <taxon>Metazoa</taxon>
        <taxon>Spiralia</taxon>
        <taxon>Lophotrochozoa</taxon>
        <taxon>Bryozoa</taxon>
        <taxon>Gymnolaemata</taxon>
        <taxon>Cheilostomatida</taxon>
        <taxon>Flustrina</taxon>
        <taxon>Buguloidea</taxon>
        <taxon>Bugulidae</taxon>
        <taxon>Bugula</taxon>
    </lineage>
</organism>
<dbReference type="Proteomes" id="UP000593567">
    <property type="component" value="Unassembled WGS sequence"/>
</dbReference>
<gene>
    <name evidence="3" type="ORF">EB796_009344</name>
</gene>
<feature type="region of interest" description="Disordered" evidence="1">
    <location>
        <begin position="253"/>
        <end position="275"/>
    </location>
</feature>
<dbReference type="GO" id="GO:0005856">
    <property type="term" value="C:cytoskeleton"/>
    <property type="evidence" value="ECO:0007669"/>
    <property type="project" value="TreeGrafter"/>
</dbReference>
<dbReference type="Pfam" id="PF09380">
    <property type="entry name" value="FERM_C"/>
    <property type="match status" value="1"/>
</dbReference>
<dbReference type="GO" id="GO:0031032">
    <property type="term" value="P:actomyosin structure organization"/>
    <property type="evidence" value="ECO:0007669"/>
    <property type="project" value="TreeGrafter"/>
</dbReference>
<sequence>MALYGMDMTEVKDSKGYKLMVGVAASGLYLYDGRLRLETFKWHRMLKMSYKAESFLIKVRPGEYEKNEKVLGFKLPTRKEAKRLLRTAVEHHQFFRLNQPEPVDSSTFGTFGSRRWRMSGRTAAQLKHAGTPRKGDFSRSESYMSQETYLGSQLGPGGTLPLHGSSMQRDRERLSPYGPYAGNRSEQIITGYDEHGNPIYGDYLNDSTLTREAEGSRLVPAGGLGPRYASEDDLLAESGYDAQTGQLTNHAMTIDRRENGGLVPPPPSDYPNEYESYDDIKTQQSQAEYSQQPQYPPGVGELPLPYFSNESAGVAENGMVDLSIFLPTQDRSEKRLLERDTKLKNPRMTVNTNASVDDQLLLDAILAVTGLDPRLNVDKIVIKKEEE</sequence>
<dbReference type="GO" id="GO:0005886">
    <property type="term" value="C:plasma membrane"/>
    <property type="evidence" value="ECO:0007669"/>
    <property type="project" value="TreeGrafter"/>
</dbReference>
<proteinExistence type="predicted"/>
<protein>
    <submittedName>
        <fullName evidence="3">EPB41L1</fullName>
    </submittedName>
</protein>